<reference evidence="1" key="1">
    <citation type="submission" date="2024-02" db="EMBL/GenBank/DDBJ databases">
        <title>Metagenome Assembled Genome of Zalaria obscura JY119.</title>
        <authorList>
            <person name="Vighnesh L."/>
            <person name="Jagadeeshwari U."/>
            <person name="Venkata Ramana C."/>
            <person name="Sasikala C."/>
        </authorList>
    </citation>
    <scope>NUCLEOTIDE SEQUENCE</scope>
    <source>
        <strain evidence="1">JY119</strain>
    </source>
</reference>
<evidence type="ECO:0000313" key="1">
    <source>
        <dbReference type="EMBL" id="KAK8209080.1"/>
    </source>
</evidence>
<comment type="caution">
    <text evidence="1">The sequence shown here is derived from an EMBL/GenBank/DDBJ whole genome shotgun (WGS) entry which is preliminary data.</text>
</comment>
<keyword evidence="2" id="KW-1185">Reference proteome</keyword>
<proteinExistence type="predicted"/>
<sequence>MVPMERYNVRIRKADHVASDNDIYLLIPYPPTATVKALIEEIVSRSTKRNLILSLTTHDVTLRLDQPDGPLLDVDDILSDVILDSRAERVFAVFHLKDTDTPMPDSSLTSLSGAPTDGDRELGIRVVTPELALNTTDTSVSNEASFYMSTASTVKQLHDSIARYLDITAPVQQQDIEEHTCNCTFGKRILNAQDPSSGAVEPNALIVVHGKSLVLRHDLDGIAAIPIANRSEHIKAILKDRFGTDVQDRLNVTFHNTPASATQELVVSLCSKSRHRPRNPAPPSVQGSTSASTDVVLDLHTSEVPITVSSYGVSLHKAGLSRLAKNGVVTIYAVMRKRKQNGSAPAAGLNGVFRVQDSWERPGGQSERGNAMFLSVLRVFCALAKEWNEPLQDAVLHVVKTLTSFPPTVRALHVMMQGNTPTKMEKAALSEGLYHVLGDLVPSVLINGDPKRWFEGTRLLFGLVTEKAKHIRLAENTTLPYLSNLQTMDLRCSKTQEPLWDPINTASGLVEKGYYDAFLETSSLSDSRLQECLQRLDDTTAKEHVAILSGGQQAEVVAYSMQSLETASAIPDPYEQHVVQIITPAEMRDVDHLAELCGRNDLGVLRPSSLASAEVPRLAFDREGHVAVYTGKLGCAEPGHDTAIFRPHHGEEVPDLAVIEQLLVPILERYEADGTAVFDAHGGAQVRRLEAPEEIVMFCVDCSQSMGDPVGFQDVGTEEALYEDDVRTGHTYIDPEIFSQVTLDDTKEMLCSHETFDDMLSAVSQAQSGPSRRQLAVHLIEVLGKLLEVDFAEAAEELEQFQQSNTWGYRHHARTDMQTKVDRLQRFIAGLRTHEQALVDFIRFRATNVTLLNERWSWNIGDPLPGSDHAAQPLMPALPPELVELPSTDYRCPISYDLLTDPVTAADGHTYSRQAISQWFQIRQSSPLTGLPLETTDVTSNPERAEEVDRWIGGDDLLPPDQIRTLRRRRRPSTNHIQIKFFSLLTSFERDVPPMFTVIDLYRLAFRGTRARHTNFRLFLNNNVLEPSEDTITTKGITAGSHVHIKAGDDIPTVNGETETQSPEQLCLIKVYSSTKDLLCSFWVPTGTKATLASVLMRYWAHIYRREPLREYKDVRVWTNTRHGGDNSTVGSLHNTDSRLSNLLTRAHAKGVLGHEDVFTPQDAPENDDVSDEDSVEYHNGRSDRVRSSQPLVLKVLVVTEKKDCSNTKLSRLESEERPGYGVWAAVSGRL</sequence>
<protein>
    <submittedName>
        <fullName evidence="1">Uncharacterized protein</fullName>
    </submittedName>
</protein>
<gene>
    <name evidence="1" type="ORF">M8818_003775</name>
</gene>
<name>A0ACC3SF61_9PEZI</name>
<evidence type="ECO:0000313" key="2">
    <source>
        <dbReference type="Proteomes" id="UP001320706"/>
    </source>
</evidence>
<organism evidence="1 2">
    <name type="scientific">Zalaria obscura</name>
    <dbReference type="NCBI Taxonomy" id="2024903"/>
    <lineage>
        <taxon>Eukaryota</taxon>
        <taxon>Fungi</taxon>
        <taxon>Dikarya</taxon>
        <taxon>Ascomycota</taxon>
        <taxon>Pezizomycotina</taxon>
        <taxon>Dothideomycetes</taxon>
        <taxon>Dothideomycetidae</taxon>
        <taxon>Dothideales</taxon>
        <taxon>Zalariaceae</taxon>
        <taxon>Zalaria</taxon>
    </lineage>
</organism>
<dbReference type="EMBL" id="JAMKPW020000017">
    <property type="protein sequence ID" value="KAK8209080.1"/>
    <property type="molecule type" value="Genomic_DNA"/>
</dbReference>
<dbReference type="Proteomes" id="UP001320706">
    <property type="component" value="Unassembled WGS sequence"/>
</dbReference>
<accession>A0ACC3SF61</accession>